<evidence type="ECO:0000259" key="8">
    <source>
        <dbReference type="Pfam" id="PF01435"/>
    </source>
</evidence>
<dbReference type="PANTHER" id="PTHR22726">
    <property type="entry name" value="METALLOENDOPEPTIDASE OMA1"/>
    <property type="match status" value="1"/>
</dbReference>
<keyword evidence="5" id="KW-0862">Zinc</keyword>
<evidence type="ECO:0000313" key="9">
    <source>
        <dbReference type="EMBL" id="KZP23865.1"/>
    </source>
</evidence>
<keyword evidence="7" id="KW-0472">Membrane</keyword>
<dbReference type="AlphaFoldDB" id="A0A166MCQ6"/>
<evidence type="ECO:0000256" key="2">
    <source>
        <dbReference type="ARBA" id="ARBA00022670"/>
    </source>
</evidence>
<evidence type="ECO:0000256" key="5">
    <source>
        <dbReference type="ARBA" id="ARBA00022833"/>
    </source>
</evidence>
<evidence type="ECO:0000256" key="3">
    <source>
        <dbReference type="ARBA" id="ARBA00022723"/>
    </source>
</evidence>
<feature type="transmembrane region" description="Helical" evidence="7">
    <location>
        <begin position="90"/>
        <end position="111"/>
    </location>
</feature>
<keyword evidence="3" id="KW-0479">Metal-binding</keyword>
<organism evidence="9 10">
    <name type="scientific">Athelia psychrophila</name>
    <dbReference type="NCBI Taxonomy" id="1759441"/>
    <lineage>
        <taxon>Eukaryota</taxon>
        <taxon>Fungi</taxon>
        <taxon>Dikarya</taxon>
        <taxon>Basidiomycota</taxon>
        <taxon>Agaricomycotina</taxon>
        <taxon>Agaricomycetes</taxon>
        <taxon>Agaricomycetidae</taxon>
        <taxon>Atheliales</taxon>
        <taxon>Atheliaceae</taxon>
        <taxon>Athelia</taxon>
    </lineage>
</organism>
<feature type="domain" description="Peptidase M48" evidence="8">
    <location>
        <begin position="237"/>
        <end position="472"/>
    </location>
</feature>
<proteinExistence type="predicted"/>
<reference evidence="9 10" key="1">
    <citation type="journal article" date="2016" name="Mol. Biol. Evol.">
        <title>Comparative Genomics of Early-Diverging Mushroom-Forming Fungi Provides Insights into the Origins of Lignocellulose Decay Capabilities.</title>
        <authorList>
            <person name="Nagy L.G."/>
            <person name="Riley R."/>
            <person name="Tritt A."/>
            <person name="Adam C."/>
            <person name="Daum C."/>
            <person name="Floudas D."/>
            <person name="Sun H."/>
            <person name="Yadav J.S."/>
            <person name="Pangilinan J."/>
            <person name="Larsson K.H."/>
            <person name="Matsuura K."/>
            <person name="Barry K."/>
            <person name="Labutti K."/>
            <person name="Kuo R."/>
            <person name="Ohm R.A."/>
            <person name="Bhattacharya S.S."/>
            <person name="Shirouzu T."/>
            <person name="Yoshinaga Y."/>
            <person name="Martin F.M."/>
            <person name="Grigoriev I.V."/>
            <person name="Hibbett D.S."/>
        </authorList>
    </citation>
    <scope>NUCLEOTIDE SEQUENCE [LARGE SCALE GENOMIC DNA]</scope>
    <source>
        <strain evidence="9 10">CBS 109695</strain>
    </source>
</reference>
<dbReference type="GO" id="GO:0046872">
    <property type="term" value="F:metal ion binding"/>
    <property type="evidence" value="ECO:0007669"/>
    <property type="project" value="UniProtKB-KW"/>
</dbReference>
<name>A0A166MCQ6_9AGAM</name>
<comment type="cofactor">
    <cofactor evidence="1">
        <name>Zn(2+)</name>
        <dbReference type="ChEBI" id="CHEBI:29105"/>
    </cofactor>
</comment>
<dbReference type="GO" id="GO:0006515">
    <property type="term" value="P:protein quality control for misfolded or incompletely synthesized proteins"/>
    <property type="evidence" value="ECO:0007669"/>
    <property type="project" value="TreeGrafter"/>
</dbReference>
<sequence length="507" mass="55449">MVLGLGVHAFHSTPKRQGLPLVPLLLGALKASTALEVARTTARIALTFIPLIMIINRKSHRYLQHAAIHGTEVSEEKKAHLLEGQRKRTIAFNVLLFVPWFLFCLTILASLERTPLTGRWRLILLSPDEEDQIATQLAGPGWYQAVGEILAAEGPTTIIPTSDWRYQWVLDTLRKLESTIPILQREALLEPVWLEKGADGRPLPPPAAYPLRPRPRGADHLRWMWCEHYVAPHAVLGAPYSLVLVDKPEAANAFSYGFGPQGGGGIVVYSGFIDDILAKTCAVAPPAPPPKETSWWSSLFGGLSPPPAPARPAPTAAQTSELAILLAHELAHLILTHHLETLSSATIIVPGIMSIVSDTIRTFLFPITALFGPFVNDAVAHLGKLGAGEVSKLGEYCTSAHQEIEADVVSARLLAHAGFDARAAVCFWESRINAPMTECATVHQPASDPNLTRQIMGTTHPLHDVRIRALKDELVRWELERRVTIAKEVKLAGDPRALTTKTSLLHV</sequence>
<evidence type="ECO:0000256" key="6">
    <source>
        <dbReference type="ARBA" id="ARBA00023049"/>
    </source>
</evidence>
<dbReference type="Pfam" id="PF01435">
    <property type="entry name" value="Peptidase_M48"/>
    <property type="match status" value="1"/>
</dbReference>
<evidence type="ECO:0000256" key="7">
    <source>
        <dbReference type="SAM" id="Phobius"/>
    </source>
</evidence>
<protein>
    <recommendedName>
        <fullName evidence="8">Peptidase M48 domain-containing protein</fullName>
    </recommendedName>
</protein>
<accession>A0A166MCQ6</accession>
<dbReference type="InterPro" id="IPR051156">
    <property type="entry name" value="Mito/Outer_Membr_Metalloprot"/>
</dbReference>
<dbReference type="GO" id="GO:0034982">
    <property type="term" value="P:mitochondrial protein processing"/>
    <property type="evidence" value="ECO:0007669"/>
    <property type="project" value="TreeGrafter"/>
</dbReference>
<dbReference type="InterPro" id="IPR001915">
    <property type="entry name" value="Peptidase_M48"/>
</dbReference>
<dbReference type="Proteomes" id="UP000076532">
    <property type="component" value="Unassembled WGS sequence"/>
</dbReference>
<keyword evidence="2" id="KW-0645">Protease</keyword>
<evidence type="ECO:0000313" key="10">
    <source>
        <dbReference type="Proteomes" id="UP000076532"/>
    </source>
</evidence>
<keyword evidence="6" id="KW-0482">Metalloprotease</keyword>
<evidence type="ECO:0000256" key="4">
    <source>
        <dbReference type="ARBA" id="ARBA00022801"/>
    </source>
</evidence>
<keyword evidence="4" id="KW-0378">Hydrolase</keyword>
<dbReference type="OrthoDB" id="7464992at2759"/>
<keyword evidence="10" id="KW-1185">Reference proteome</keyword>
<evidence type="ECO:0000256" key="1">
    <source>
        <dbReference type="ARBA" id="ARBA00001947"/>
    </source>
</evidence>
<dbReference type="GO" id="GO:0004222">
    <property type="term" value="F:metalloendopeptidase activity"/>
    <property type="evidence" value="ECO:0007669"/>
    <property type="project" value="InterPro"/>
</dbReference>
<keyword evidence="7" id="KW-0812">Transmembrane</keyword>
<dbReference type="PANTHER" id="PTHR22726:SF18">
    <property type="entry name" value="PEPTIDASE M48 DOMAIN-CONTAINING PROTEIN"/>
    <property type="match status" value="1"/>
</dbReference>
<dbReference type="EMBL" id="KV417530">
    <property type="protein sequence ID" value="KZP23865.1"/>
    <property type="molecule type" value="Genomic_DNA"/>
</dbReference>
<keyword evidence="7" id="KW-1133">Transmembrane helix</keyword>
<dbReference type="GO" id="GO:0005743">
    <property type="term" value="C:mitochondrial inner membrane"/>
    <property type="evidence" value="ECO:0007669"/>
    <property type="project" value="TreeGrafter"/>
</dbReference>
<gene>
    <name evidence="9" type="ORF">FIBSPDRAFT_736689</name>
</gene>